<dbReference type="Gene3D" id="1.25.40.10">
    <property type="entry name" value="Tetratricopeptide repeat domain"/>
    <property type="match status" value="1"/>
</dbReference>
<dbReference type="GO" id="GO:0006950">
    <property type="term" value="P:response to stress"/>
    <property type="evidence" value="ECO:0007669"/>
    <property type="project" value="UniProtKB-ARBA"/>
</dbReference>
<dbReference type="PANTHER" id="PTHR42852:SF13">
    <property type="entry name" value="PROTEIN DIPZ"/>
    <property type="match status" value="1"/>
</dbReference>
<evidence type="ECO:0000259" key="2">
    <source>
        <dbReference type="PROSITE" id="PS51352"/>
    </source>
</evidence>
<dbReference type="PROSITE" id="PS51257">
    <property type="entry name" value="PROKAR_LIPOPROTEIN"/>
    <property type="match status" value="1"/>
</dbReference>
<dbReference type="PROSITE" id="PS51352">
    <property type="entry name" value="THIOREDOXIN_2"/>
    <property type="match status" value="1"/>
</dbReference>
<proteinExistence type="predicted"/>
<protein>
    <submittedName>
        <fullName evidence="3">TlpA family protein disulfide reductase</fullName>
    </submittedName>
</protein>
<dbReference type="SUPFAM" id="SSF48452">
    <property type="entry name" value="TPR-like"/>
    <property type="match status" value="1"/>
</dbReference>
<comment type="caution">
    <text evidence="3">The sequence shown here is derived from an EMBL/GenBank/DDBJ whole genome shotgun (WGS) entry which is preliminary data.</text>
</comment>
<dbReference type="EMBL" id="JACCKA010000073">
    <property type="protein sequence ID" value="NZA27168.1"/>
    <property type="molecule type" value="Genomic_DNA"/>
</dbReference>
<evidence type="ECO:0000256" key="1">
    <source>
        <dbReference type="SAM" id="SignalP"/>
    </source>
</evidence>
<dbReference type="Gene3D" id="3.40.30.10">
    <property type="entry name" value="Glutaredoxin"/>
    <property type="match status" value="1"/>
</dbReference>
<dbReference type="GO" id="GO:0016491">
    <property type="term" value="F:oxidoreductase activity"/>
    <property type="evidence" value="ECO:0007669"/>
    <property type="project" value="InterPro"/>
</dbReference>
<dbReference type="InterPro" id="IPR013740">
    <property type="entry name" value="Redoxin"/>
</dbReference>
<dbReference type="PANTHER" id="PTHR42852">
    <property type="entry name" value="THIOL:DISULFIDE INTERCHANGE PROTEIN DSBE"/>
    <property type="match status" value="1"/>
</dbReference>
<dbReference type="Proteomes" id="UP000578091">
    <property type="component" value="Unassembled WGS sequence"/>
</dbReference>
<gene>
    <name evidence="3" type="ORF">H0E84_12330</name>
</gene>
<name>A0A853JFA4_9GAMM</name>
<organism evidence="3 4">
    <name type="scientific">Luteimonas salinisoli</name>
    <dbReference type="NCBI Taxonomy" id="2752307"/>
    <lineage>
        <taxon>Bacteria</taxon>
        <taxon>Pseudomonadati</taxon>
        <taxon>Pseudomonadota</taxon>
        <taxon>Gammaproteobacteria</taxon>
        <taxon>Lysobacterales</taxon>
        <taxon>Lysobacteraceae</taxon>
        <taxon>Luteimonas</taxon>
    </lineage>
</organism>
<dbReference type="RefSeq" id="WP_180678952.1">
    <property type="nucleotide sequence ID" value="NZ_JACCKA010000073.1"/>
</dbReference>
<dbReference type="AlphaFoldDB" id="A0A853JFA4"/>
<feature type="signal peptide" evidence="1">
    <location>
        <begin position="1"/>
        <end position="27"/>
    </location>
</feature>
<dbReference type="InterPro" id="IPR036249">
    <property type="entry name" value="Thioredoxin-like_sf"/>
</dbReference>
<evidence type="ECO:0000313" key="3">
    <source>
        <dbReference type="EMBL" id="NZA27168.1"/>
    </source>
</evidence>
<keyword evidence="4" id="KW-1185">Reference proteome</keyword>
<feature type="chain" id="PRO_5032898955" evidence="1">
    <location>
        <begin position="28"/>
        <end position="386"/>
    </location>
</feature>
<accession>A0A853JFA4</accession>
<sequence>MDARSLWYALGLAACLALSGWAPPAAAAAAAPTFVVGDSPPALAPMAAWIKGGPVVEFRPGHVYVVKFFATWCGASRESMAQLSELARRHAGRLTVVGVNVREAEHGEADAGAVADLVERRGDQMDYIVAMDDPERKTMFEAWMSAAGTYAIPTAFIIGRDGRLAYVGFPLDQQASYTFEQALEDALAGTSDLAAARSVQAQVNEQTRWYLKDRALLAPLHQARDRGDHRGVLAEADRIVAHDSRYEARLFAERLAAMLHVDEGEALAFADRHVRQARAGEIADAAPAPRASGTVGRTIAREQGLSGQAYERAVDYLQASLAGDPDGMLDWLALAQARYRLGDLDRAIAAQERAIELGREIGEMPAETAEELERTLAHYRREGRER</sequence>
<feature type="domain" description="Thioredoxin" evidence="2">
    <location>
        <begin position="25"/>
        <end position="188"/>
    </location>
</feature>
<dbReference type="InterPro" id="IPR050553">
    <property type="entry name" value="Thioredoxin_ResA/DsbE_sf"/>
</dbReference>
<dbReference type="InterPro" id="IPR013766">
    <property type="entry name" value="Thioredoxin_domain"/>
</dbReference>
<evidence type="ECO:0000313" key="4">
    <source>
        <dbReference type="Proteomes" id="UP000578091"/>
    </source>
</evidence>
<dbReference type="SUPFAM" id="SSF52833">
    <property type="entry name" value="Thioredoxin-like"/>
    <property type="match status" value="1"/>
</dbReference>
<dbReference type="InterPro" id="IPR011990">
    <property type="entry name" value="TPR-like_helical_dom_sf"/>
</dbReference>
<reference evidence="3 4" key="1">
    <citation type="submission" date="2020-07" db="EMBL/GenBank/DDBJ databases">
        <title>Luteimonas sp. SJ-92.</title>
        <authorList>
            <person name="Huang X.-X."/>
            <person name="Xu L."/>
            <person name="Sun J.-Q."/>
        </authorList>
    </citation>
    <scope>NUCLEOTIDE SEQUENCE [LARGE SCALE GENOMIC DNA]</scope>
    <source>
        <strain evidence="3 4">SJ-92</strain>
    </source>
</reference>
<dbReference type="CDD" id="cd02966">
    <property type="entry name" value="TlpA_like_family"/>
    <property type="match status" value="1"/>
</dbReference>
<keyword evidence="1" id="KW-0732">Signal</keyword>
<dbReference type="Pfam" id="PF08534">
    <property type="entry name" value="Redoxin"/>
    <property type="match status" value="1"/>
</dbReference>